<gene>
    <name evidence="1" type="ORF">SAMN06265350_10892</name>
</gene>
<evidence type="ECO:0000313" key="2">
    <source>
        <dbReference type="Proteomes" id="UP000315971"/>
    </source>
</evidence>
<dbReference type="EMBL" id="FXSZ01000008">
    <property type="protein sequence ID" value="SMO74627.1"/>
    <property type="molecule type" value="Genomic_DNA"/>
</dbReference>
<dbReference type="OrthoDB" id="675448at2"/>
<proteinExistence type="predicted"/>
<dbReference type="RefSeq" id="WP_142604378.1">
    <property type="nucleotide sequence ID" value="NZ_FXSZ01000008.1"/>
</dbReference>
<evidence type="ECO:0000313" key="1">
    <source>
        <dbReference type="EMBL" id="SMO74627.1"/>
    </source>
</evidence>
<dbReference type="Proteomes" id="UP000315971">
    <property type="component" value="Unassembled WGS sequence"/>
</dbReference>
<dbReference type="AlphaFoldDB" id="A0A521DSE8"/>
<sequence>MEATQKLELMDKILRELDDLKNSETAVVQKIAKLEIDNMTLSDKMLDTKLSDIYSEAINMVDHINETQTEFDLKRNKFEQENNLAQKPAE</sequence>
<protein>
    <submittedName>
        <fullName evidence="1">Uncharacterized protein</fullName>
    </submittedName>
</protein>
<name>A0A521DSE8_9SPHI</name>
<reference evidence="1 2" key="1">
    <citation type="submission" date="2017-05" db="EMBL/GenBank/DDBJ databases">
        <authorList>
            <person name="Varghese N."/>
            <person name="Submissions S."/>
        </authorList>
    </citation>
    <scope>NUCLEOTIDE SEQUENCE [LARGE SCALE GENOMIC DNA]</scope>
    <source>
        <strain evidence="1 2">DSM 21342</strain>
    </source>
</reference>
<accession>A0A521DSE8</accession>
<organism evidence="1 2">
    <name type="scientific">Solitalea koreensis</name>
    <dbReference type="NCBI Taxonomy" id="543615"/>
    <lineage>
        <taxon>Bacteria</taxon>
        <taxon>Pseudomonadati</taxon>
        <taxon>Bacteroidota</taxon>
        <taxon>Sphingobacteriia</taxon>
        <taxon>Sphingobacteriales</taxon>
        <taxon>Sphingobacteriaceae</taxon>
        <taxon>Solitalea</taxon>
    </lineage>
</organism>
<keyword evidence="2" id="KW-1185">Reference proteome</keyword>